<keyword evidence="4" id="KW-1185">Reference proteome</keyword>
<feature type="chain" id="PRO_5045756944" description="Holin" evidence="2">
    <location>
        <begin position="24"/>
        <end position="66"/>
    </location>
</feature>
<evidence type="ECO:0000256" key="1">
    <source>
        <dbReference type="SAM" id="Phobius"/>
    </source>
</evidence>
<organism evidence="3 4">
    <name type="scientific">Paenibacillus silagei</name>
    <dbReference type="NCBI Taxonomy" id="1670801"/>
    <lineage>
        <taxon>Bacteria</taxon>
        <taxon>Bacillati</taxon>
        <taxon>Bacillota</taxon>
        <taxon>Bacilli</taxon>
        <taxon>Bacillales</taxon>
        <taxon>Paenibacillaceae</taxon>
        <taxon>Paenibacillus</taxon>
    </lineage>
</organism>
<accession>A0ABS4NYC9</accession>
<evidence type="ECO:0000313" key="3">
    <source>
        <dbReference type="EMBL" id="MBP2115072.1"/>
    </source>
</evidence>
<dbReference type="Proteomes" id="UP000773462">
    <property type="component" value="Unassembled WGS sequence"/>
</dbReference>
<evidence type="ECO:0000256" key="2">
    <source>
        <dbReference type="SAM" id="SignalP"/>
    </source>
</evidence>
<comment type="caution">
    <text evidence="3">The sequence shown here is derived from an EMBL/GenBank/DDBJ whole genome shotgun (WGS) entry which is preliminary data.</text>
</comment>
<protein>
    <recommendedName>
        <fullName evidence="5">Holin</fullName>
    </recommendedName>
</protein>
<keyword evidence="2" id="KW-0732">Signal</keyword>
<proteinExistence type="predicted"/>
<keyword evidence="1" id="KW-0472">Membrane</keyword>
<feature type="transmembrane region" description="Helical" evidence="1">
    <location>
        <begin position="41"/>
        <end position="59"/>
    </location>
</feature>
<dbReference type="EMBL" id="JAGGLV010000022">
    <property type="protein sequence ID" value="MBP2115072.1"/>
    <property type="molecule type" value="Genomic_DNA"/>
</dbReference>
<feature type="signal peptide" evidence="2">
    <location>
        <begin position="1"/>
        <end position="23"/>
    </location>
</feature>
<gene>
    <name evidence="3" type="ORF">J2Z70_005257</name>
</gene>
<evidence type="ECO:0008006" key="5">
    <source>
        <dbReference type="Google" id="ProtNLM"/>
    </source>
</evidence>
<reference evidence="3 4" key="1">
    <citation type="submission" date="2021-03" db="EMBL/GenBank/DDBJ databases">
        <title>Genomic Encyclopedia of Type Strains, Phase IV (KMG-IV): sequencing the most valuable type-strain genomes for metagenomic binning, comparative biology and taxonomic classification.</title>
        <authorList>
            <person name="Goeker M."/>
        </authorList>
    </citation>
    <scope>NUCLEOTIDE SEQUENCE [LARGE SCALE GENOMIC DNA]</scope>
    <source>
        <strain evidence="3 4">DSM 101953</strain>
    </source>
</reference>
<evidence type="ECO:0000313" key="4">
    <source>
        <dbReference type="Proteomes" id="UP000773462"/>
    </source>
</evidence>
<keyword evidence="1" id="KW-1133">Transmembrane helix</keyword>
<sequence length="66" mass="7060">MIKKQFKNQQASTLFLASLAAIAASQVIQPNGSNVMDFSQGLLLGMGLVGMMMTLVTLGKSKKRSE</sequence>
<name>A0ABS4NYC9_9BACL</name>
<dbReference type="RefSeq" id="WP_209877937.1">
    <property type="nucleotide sequence ID" value="NZ_JAGGLV010000022.1"/>
</dbReference>
<keyword evidence="1" id="KW-0812">Transmembrane</keyword>